<dbReference type="Proteomes" id="UP000541535">
    <property type="component" value="Unassembled WGS sequence"/>
</dbReference>
<keyword evidence="4" id="KW-1185">Reference proteome</keyword>
<dbReference type="EMBL" id="JACHXD010000001">
    <property type="protein sequence ID" value="MBB3117087.1"/>
    <property type="molecule type" value="Genomic_DNA"/>
</dbReference>
<proteinExistence type="predicted"/>
<accession>A0A7W5B5R4</accession>
<evidence type="ECO:0008006" key="5">
    <source>
        <dbReference type="Google" id="ProtNLM"/>
    </source>
</evidence>
<comment type="caution">
    <text evidence="3">The sequence shown here is derived from an EMBL/GenBank/DDBJ whole genome shotgun (WGS) entry which is preliminary data.</text>
</comment>
<reference evidence="3 4" key="1">
    <citation type="submission" date="2020-08" db="EMBL/GenBank/DDBJ databases">
        <title>Genomic Encyclopedia of Type Strains, Phase III (KMG-III): the genomes of soil and plant-associated and newly described type strains.</title>
        <authorList>
            <person name="Whitman W."/>
        </authorList>
    </citation>
    <scope>NUCLEOTIDE SEQUENCE [LARGE SCALE GENOMIC DNA]</scope>
    <source>
        <strain evidence="3 4">CECT 8897</strain>
    </source>
</reference>
<feature type="chain" id="PRO_5031104837" description="Tetratricopeptide repeat protein" evidence="2">
    <location>
        <begin position="22"/>
        <end position="209"/>
    </location>
</feature>
<dbReference type="PROSITE" id="PS50005">
    <property type="entry name" value="TPR"/>
    <property type="match status" value="1"/>
</dbReference>
<sequence length="209" mass="22877">MKIKATLAAILLLAAASGQLAAKPFCGELVNAFGPFDYRTPDAEQLHLVEQAHFTEEVEQGLKGNTGTLGADLDYTLRAFPNHTRALETLAKVALRQKAVQLPGGKYPVECYFERAVRFVPDDGAAHAAYAGYLYRIGQAEKALPMLEKAVELDPENPTINYNLGLAYAKMKKYDPAVKYARKAYELGFPLPGLKNMLTAAGKWSDKTP</sequence>
<protein>
    <recommendedName>
        <fullName evidence="5">Tetratricopeptide repeat protein</fullName>
    </recommendedName>
</protein>
<gene>
    <name evidence="3" type="ORF">FHS03_000106</name>
</gene>
<dbReference type="SMART" id="SM00028">
    <property type="entry name" value="TPR"/>
    <property type="match status" value="2"/>
</dbReference>
<evidence type="ECO:0000256" key="2">
    <source>
        <dbReference type="SAM" id="SignalP"/>
    </source>
</evidence>
<feature type="repeat" description="TPR" evidence="1">
    <location>
        <begin position="124"/>
        <end position="157"/>
    </location>
</feature>
<keyword evidence="2" id="KW-0732">Signal</keyword>
<name>A0A7W5B5R4_9BURK</name>
<dbReference type="RefSeq" id="WP_183439089.1">
    <property type="nucleotide sequence ID" value="NZ_JACHXD010000001.1"/>
</dbReference>
<dbReference type="Gene3D" id="1.25.40.10">
    <property type="entry name" value="Tetratricopeptide repeat domain"/>
    <property type="match status" value="1"/>
</dbReference>
<dbReference type="InterPro" id="IPR011990">
    <property type="entry name" value="TPR-like_helical_dom_sf"/>
</dbReference>
<evidence type="ECO:0000313" key="4">
    <source>
        <dbReference type="Proteomes" id="UP000541535"/>
    </source>
</evidence>
<evidence type="ECO:0000313" key="3">
    <source>
        <dbReference type="EMBL" id="MBB3117087.1"/>
    </source>
</evidence>
<dbReference type="AlphaFoldDB" id="A0A7W5B5R4"/>
<keyword evidence="1" id="KW-0802">TPR repeat</keyword>
<dbReference type="SUPFAM" id="SSF48452">
    <property type="entry name" value="TPR-like"/>
    <property type="match status" value="1"/>
</dbReference>
<dbReference type="Pfam" id="PF13414">
    <property type="entry name" value="TPR_11"/>
    <property type="match status" value="1"/>
</dbReference>
<evidence type="ECO:0000256" key="1">
    <source>
        <dbReference type="PROSITE-ProRule" id="PRU00339"/>
    </source>
</evidence>
<organism evidence="3 4">
    <name type="scientific">Pseudoduganella violacea</name>
    <dbReference type="NCBI Taxonomy" id="1715466"/>
    <lineage>
        <taxon>Bacteria</taxon>
        <taxon>Pseudomonadati</taxon>
        <taxon>Pseudomonadota</taxon>
        <taxon>Betaproteobacteria</taxon>
        <taxon>Burkholderiales</taxon>
        <taxon>Oxalobacteraceae</taxon>
        <taxon>Telluria group</taxon>
        <taxon>Pseudoduganella</taxon>
    </lineage>
</organism>
<feature type="signal peptide" evidence="2">
    <location>
        <begin position="1"/>
        <end position="21"/>
    </location>
</feature>
<dbReference type="InterPro" id="IPR019734">
    <property type="entry name" value="TPR_rpt"/>
</dbReference>